<dbReference type="EMBL" id="AFRT01004811">
    <property type="protein sequence ID" value="ELU35937.1"/>
    <property type="molecule type" value="Genomic_DNA"/>
</dbReference>
<sequence length="82" mass="9153">MVKIDVQDLLRLKAANARGLIRLPSPCIGSLVNEECVPPRLLLGTKSPIKYKCNRMHSRQDITQARTTDNISQIALWQSPIG</sequence>
<dbReference type="HOGENOM" id="CLU_2559872_0_0_1"/>
<accession>L8WGT8</accession>
<gene>
    <name evidence="1" type="ORF">AG1IA_10033</name>
</gene>
<evidence type="ECO:0000313" key="2">
    <source>
        <dbReference type="Proteomes" id="UP000011668"/>
    </source>
</evidence>
<comment type="caution">
    <text evidence="1">The sequence shown here is derived from an EMBL/GenBank/DDBJ whole genome shotgun (WGS) entry which is preliminary data.</text>
</comment>
<dbReference type="Proteomes" id="UP000011668">
    <property type="component" value="Unassembled WGS sequence"/>
</dbReference>
<evidence type="ECO:0000313" key="1">
    <source>
        <dbReference type="EMBL" id="ELU35937.1"/>
    </source>
</evidence>
<dbReference type="AlphaFoldDB" id="L8WGT8"/>
<keyword evidence="2" id="KW-1185">Reference proteome</keyword>
<proteinExistence type="predicted"/>
<organism evidence="1 2">
    <name type="scientific">Thanatephorus cucumeris (strain AG1-IA)</name>
    <name type="common">Rice sheath blight fungus</name>
    <name type="synonym">Rhizoctonia solani</name>
    <dbReference type="NCBI Taxonomy" id="983506"/>
    <lineage>
        <taxon>Eukaryota</taxon>
        <taxon>Fungi</taxon>
        <taxon>Dikarya</taxon>
        <taxon>Basidiomycota</taxon>
        <taxon>Agaricomycotina</taxon>
        <taxon>Agaricomycetes</taxon>
        <taxon>Cantharellales</taxon>
        <taxon>Ceratobasidiaceae</taxon>
        <taxon>Rhizoctonia</taxon>
        <taxon>Rhizoctonia solani AG-1</taxon>
    </lineage>
</organism>
<protein>
    <submittedName>
        <fullName evidence="1">Uncharacterized protein</fullName>
    </submittedName>
</protein>
<reference evidence="1 2" key="1">
    <citation type="journal article" date="2013" name="Nat. Commun.">
        <title>The evolution and pathogenic mechanisms of the rice sheath blight pathogen.</title>
        <authorList>
            <person name="Zheng A."/>
            <person name="Lin R."/>
            <person name="Xu L."/>
            <person name="Qin P."/>
            <person name="Tang C."/>
            <person name="Ai P."/>
            <person name="Zhang D."/>
            <person name="Liu Y."/>
            <person name="Sun Z."/>
            <person name="Feng H."/>
            <person name="Wang Y."/>
            <person name="Chen Y."/>
            <person name="Liang X."/>
            <person name="Fu R."/>
            <person name="Li Q."/>
            <person name="Zhang J."/>
            <person name="Yu X."/>
            <person name="Xie Z."/>
            <person name="Ding L."/>
            <person name="Guan P."/>
            <person name="Tang J."/>
            <person name="Liang Y."/>
            <person name="Wang S."/>
            <person name="Deng Q."/>
            <person name="Li S."/>
            <person name="Zhu J."/>
            <person name="Wang L."/>
            <person name="Liu H."/>
            <person name="Li P."/>
        </authorList>
    </citation>
    <scope>NUCLEOTIDE SEQUENCE [LARGE SCALE GENOMIC DNA]</scope>
    <source>
        <strain evidence="2">AG-1 IA</strain>
    </source>
</reference>
<name>L8WGT8_THACA</name>